<dbReference type="AlphaFoldDB" id="A0A914Q6V4"/>
<reference evidence="2" key="1">
    <citation type="submission" date="2022-11" db="UniProtKB">
        <authorList>
            <consortium name="WormBaseParasite"/>
        </authorList>
    </citation>
    <scope>IDENTIFICATION</scope>
</reference>
<organism evidence="1 2">
    <name type="scientific">Panagrolaimus davidi</name>
    <dbReference type="NCBI Taxonomy" id="227884"/>
    <lineage>
        <taxon>Eukaryota</taxon>
        <taxon>Metazoa</taxon>
        <taxon>Ecdysozoa</taxon>
        <taxon>Nematoda</taxon>
        <taxon>Chromadorea</taxon>
        <taxon>Rhabditida</taxon>
        <taxon>Tylenchina</taxon>
        <taxon>Panagrolaimomorpha</taxon>
        <taxon>Panagrolaimoidea</taxon>
        <taxon>Panagrolaimidae</taxon>
        <taxon>Panagrolaimus</taxon>
    </lineage>
</organism>
<accession>A0A914Q6V4</accession>
<dbReference type="Proteomes" id="UP000887578">
    <property type="component" value="Unplaced"/>
</dbReference>
<name>A0A914Q6V4_9BILA</name>
<proteinExistence type="predicted"/>
<dbReference type="WBParaSite" id="PDA_v2.g24744.t1">
    <property type="protein sequence ID" value="PDA_v2.g24744.t1"/>
    <property type="gene ID" value="PDA_v2.g24744"/>
</dbReference>
<sequence length="228" mass="26534">MNNLSTNLPFPILRHILLTADPVSLFKLAETHPFLYLYSCKLRGLPIDTLIIIPSKSPFSFSSLRKSSPPKPFLFTSPLTGITEVRLKCSVSQLKELQMFEKVTIWKNVIFKHLTNEIFDGIEKLQIENGCNLIVKNCEFSTKTWKKLFKLKWNGFECDSKQPPIECITANLLNLETLSISLYSAFYDDIELICQWKQRKYFKHVQFHHLFAGLYPKLIAEFIELRNI</sequence>
<protein>
    <submittedName>
        <fullName evidence="2">Uncharacterized protein</fullName>
    </submittedName>
</protein>
<evidence type="ECO:0000313" key="1">
    <source>
        <dbReference type="Proteomes" id="UP000887578"/>
    </source>
</evidence>
<evidence type="ECO:0000313" key="2">
    <source>
        <dbReference type="WBParaSite" id="PDA_v2.g24744.t1"/>
    </source>
</evidence>
<keyword evidence="1" id="KW-1185">Reference proteome</keyword>